<feature type="binding site" evidence="5">
    <location>
        <position position="227"/>
    </location>
    <ligand>
        <name>Zn(2+)</name>
        <dbReference type="ChEBI" id="CHEBI:29105"/>
    </ligand>
</feature>
<feature type="binding site" evidence="5">
    <location>
        <position position="292"/>
    </location>
    <ligand>
        <name>Zn(2+)</name>
        <dbReference type="ChEBI" id="CHEBI:29105"/>
    </ligand>
</feature>
<dbReference type="PIRSF" id="PIRSF037505">
    <property type="entry name" value="Betaine_HMT"/>
    <property type="match status" value="1"/>
</dbReference>
<dbReference type="SUPFAM" id="SSF82282">
    <property type="entry name" value="Homocysteine S-methyltransferase"/>
    <property type="match status" value="1"/>
</dbReference>
<dbReference type="GO" id="GO:0033528">
    <property type="term" value="P:S-methylmethionine cycle"/>
    <property type="evidence" value="ECO:0007669"/>
    <property type="project" value="TreeGrafter"/>
</dbReference>
<gene>
    <name evidence="7" type="primary">ybgG</name>
    <name evidence="7" type="ORF">SBA5_250108</name>
</gene>
<evidence type="ECO:0000259" key="6">
    <source>
        <dbReference type="PROSITE" id="PS50970"/>
    </source>
</evidence>
<dbReference type="GO" id="GO:0032259">
    <property type="term" value="P:methylation"/>
    <property type="evidence" value="ECO:0007669"/>
    <property type="project" value="UniProtKB-KW"/>
</dbReference>
<dbReference type="PANTHER" id="PTHR46015:SF1">
    <property type="entry name" value="HOMOCYSTEINE S-METHYLTRANSFERASE-LIKE ISOFORM 1"/>
    <property type="match status" value="1"/>
</dbReference>
<dbReference type="Gene3D" id="3.20.20.330">
    <property type="entry name" value="Homocysteine-binding-like domain"/>
    <property type="match status" value="1"/>
</dbReference>
<organism evidence="7 8">
    <name type="scientific">Candidatus Sulfuritelmatomonas gaucii</name>
    <dbReference type="NCBI Taxonomy" id="2043161"/>
    <lineage>
        <taxon>Bacteria</taxon>
        <taxon>Pseudomonadati</taxon>
        <taxon>Acidobacteriota</taxon>
        <taxon>Terriglobia</taxon>
        <taxon>Terriglobales</taxon>
        <taxon>Acidobacteriaceae</taxon>
        <taxon>Candidatus Sulfuritelmatomonas</taxon>
    </lineage>
</organism>
<dbReference type="InterPro" id="IPR003726">
    <property type="entry name" value="HCY_dom"/>
</dbReference>
<evidence type="ECO:0000313" key="7">
    <source>
        <dbReference type="EMBL" id="SPE19878.1"/>
    </source>
</evidence>
<evidence type="ECO:0000256" key="3">
    <source>
        <dbReference type="ARBA" id="ARBA00022723"/>
    </source>
</evidence>
<dbReference type="PANTHER" id="PTHR46015">
    <property type="entry name" value="ZGC:172121"/>
    <property type="match status" value="1"/>
</dbReference>
<dbReference type="GO" id="GO:0009086">
    <property type="term" value="P:methionine biosynthetic process"/>
    <property type="evidence" value="ECO:0007669"/>
    <property type="project" value="InterPro"/>
</dbReference>
<dbReference type="Pfam" id="PF02574">
    <property type="entry name" value="S-methyl_trans"/>
    <property type="match status" value="1"/>
</dbReference>
<evidence type="ECO:0000256" key="1">
    <source>
        <dbReference type="ARBA" id="ARBA00022603"/>
    </source>
</evidence>
<dbReference type="EC" id="2.1.1.10" evidence="7"/>
<dbReference type="GO" id="GO:0008270">
    <property type="term" value="F:zinc ion binding"/>
    <property type="evidence" value="ECO:0007669"/>
    <property type="project" value="InterPro"/>
</dbReference>
<dbReference type="GO" id="GO:0008898">
    <property type="term" value="F:S-adenosylmethionine-homocysteine S-methyltransferase activity"/>
    <property type="evidence" value="ECO:0007669"/>
    <property type="project" value="TreeGrafter"/>
</dbReference>
<dbReference type="Proteomes" id="UP000239735">
    <property type="component" value="Unassembled WGS sequence"/>
</dbReference>
<protein>
    <submittedName>
        <fullName evidence="7">Homocysteine S-methyltransferase YbgG</fullName>
        <ecNumber evidence="7">2.1.1.10</ecNumber>
    </submittedName>
</protein>
<dbReference type="OrthoDB" id="9803687at2"/>
<evidence type="ECO:0000313" key="8">
    <source>
        <dbReference type="Proteomes" id="UP000239735"/>
    </source>
</evidence>
<evidence type="ECO:0000256" key="2">
    <source>
        <dbReference type="ARBA" id="ARBA00022679"/>
    </source>
</evidence>
<comment type="cofactor">
    <cofactor evidence="5">
        <name>Zn(2+)</name>
        <dbReference type="ChEBI" id="CHEBI:29105"/>
    </cofactor>
</comment>
<dbReference type="NCBIfam" id="NF007020">
    <property type="entry name" value="PRK09485.1"/>
    <property type="match status" value="1"/>
</dbReference>
<keyword evidence="2 5" id="KW-0808">Transferase</keyword>
<sequence length="313" mass="33734">MTENGEGRNAILRGVHVIDGGLASELEYRGARIDGPLWSAHVLEDEPEILLAVHRAYIEAGAECIATCSYQVSRMGYAEVGLPPGRADAALLRSVELAGRAAAEYPDRRVLIAGSLGPYGAALHNGGEYHGNYDCSFDDLVRFHRERIEVFARATGMQRPDLLAFETFPSLEEVRAVGDALAPYPELQAWFSFSCRDEKHVSHGELVADCAELVATFPQTIAVGVNCVPPMWVPSLIAELRKGSGKGVIVYPNSGEGWDAAARRWMGVSDPGDFGAKALEWFAAGAQIVGGCCRTRPEHISEVAKAAMHVVGD</sequence>
<dbReference type="InterPro" id="IPR051486">
    <property type="entry name" value="Hcy_S-methyltransferase"/>
</dbReference>
<proteinExistence type="predicted"/>
<keyword evidence="3 5" id="KW-0479">Metal-binding</keyword>
<accession>A0A2N9L9B2</accession>
<reference evidence="8" key="1">
    <citation type="submission" date="2018-02" db="EMBL/GenBank/DDBJ databases">
        <authorList>
            <person name="Hausmann B."/>
        </authorList>
    </citation>
    <scope>NUCLEOTIDE SEQUENCE [LARGE SCALE GENOMIC DNA]</scope>
    <source>
        <strain evidence="8">Peat soil MAG SbA5</strain>
    </source>
</reference>
<dbReference type="AlphaFoldDB" id="A0A2N9L9B2"/>
<feature type="binding site" evidence="5">
    <location>
        <position position="293"/>
    </location>
    <ligand>
        <name>Zn(2+)</name>
        <dbReference type="ChEBI" id="CHEBI:29105"/>
    </ligand>
</feature>
<evidence type="ECO:0000256" key="5">
    <source>
        <dbReference type="PROSITE-ProRule" id="PRU00333"/>
    </source>
</evidence>
<dbReference type="InterPro" id="IPR036589">
    <property type="entry name" value="HCY_dom_sf"/>
</dbReference>
<keyword evidence="1 5" id="KW-0489">Methyltransferase</keyword>
<dbReference type="PROSITE" id="PS50970">
    <property type="entry name" value="HCY"/>
    <property type="match status" value="1"/>
</dbReference>
<dbReference type="InterPro" id="IPR017226">
    <property type="entry name" value="BHMT-like"/>
</dbReference>
<keyword evidence="4 5" id="KW-0862">Zinc</keyword>
<dbReference type="EMBL" id="OKRB01000081">
    <property type="protein sequence ID" value="SPE19878.1"/>
    <property type="molecule type" value="Genomic_DNA"/>
</dbReference>
<evidence type="ECO:0000256" key="4">
    <source>
        <dbReference type="ARBA" id="ARBA00022833"/>
    </source>
</evidence>
<name>A0A2N9L9B2_9BACT</name>
<feature type="domain" description="Hcy-binding" evidence="6">
    <location>
        <begin position="4"/>
        <end position="307"/>
    </location>
</feature>